<dbReference type="EMBL" id="CP097649">
    <property type="protein sequence ID" value="URI15780.1"/>
    <property type="molecule type" value="Genomic_DNA"/>
</dbReference>
<feature type="region of interest" description="Disordered" evidence="1">
    <location>
        <begin position="59"/>
        <end position="82"/>
    </location>
</feature>
<dbReference type="Pfam" id="PF20057">
    <property type="entry name" value="DUF6456"/>
    <property type="match status" value="1"/>
</dbReference>
<feature type="domain" description="DUF6456" evidence="2">
    <location>
        <begin position="103"/>
        <end position="235"/>
    </location>
</feature>
<protein>
    <submittedName>
        <fullName evidence="3">DUF6456 domain-containing protein</fullName>
    </submittedName>
</protein>
<name>A0ABY4SNV2_9CAUL</name>
<sequence>MSRAVERARRLLARPGAWLGVEGAGYGLRLGPDRRARVNLSLTEAEFLALVDRPGLRARPEGGWTARPAGEADAAPPPPGRPGVIAGTRAVIQADGRLASLPANLGESPVAWLARRKDAAGRPWLTPAEAAAGERLRQDAERAAGGASLTMRWDALPRAASGTAARIEPGERVLSAARRVDQALTAVGPRLRPIVSRICVHGDSLKLAETGLGLRRRQGKTLLKQGLQALAEHYGIGGVKDEA</sequence>
<proteinExistence type="predicted"/>
<evidence type="ECO:0000259" key="2">
    <source>
        <dbReference type="Pfam" id="PF20057"/>
    </source>
</evidence>
<accession>A0ABY4SNV2</accession>
<evidence type="ECO:0000256" key="1">
    <source>
        <dbReference type="SAM" id="MobiDB-lite"/>
    </source>
</evidence>
<evidence type="ECO:0000313" key="4">
    <source>
        <dbReference type="Proteomes" id="UP001055429"/>
    </source>
</evidence>
<reference evidence="3" key="1">
    <citation type="submission" date="2022-05" db="EMBL/GenBank/DDBJ databases">
        <title>Brevundimonas albigilva TT17 genome sequence.</title>
        <authorList>
            <person name="Lee K."/>
            <person name="Son H."/>
        </authorList>
    </citation>
    <scope>NUCLEOTIDE SEQUENCE</scope>
    <source>
        <strain evidence="3">TT17</strain>
    </source>
</reference>
<organism evidence="3 4">
    <name type="scientific">Brevundimonas albigilva</name>
    <dbReference type="NCBI Taxonomy" id="1312364"/>
    <lineage>
        <taxon>Bacteria</taxon>
        <taxon>Pseudomonadati</taxon>
        <taxon>Pseudomonadota</taxon>
        <taxon>Alphaproteobacteria</taxon>
        <taxon>Caulobacterales</taxon>
        <taxon>Caulobacteraceae</taxon>
        <taxon>Brevundimonas</taxon>
    </lineage>
</organism>
<dbReference type="Proteomes" id="UP001055429">
    <property type="component" value="Chromosome"/>
</dbReference>
<gene>
    <name evidence="3" type="ORF">M8231_01945</name>
</gene>
<dbReference type="RefSeq" id="WP_249751383.1">
    <property type="nucleotide sequence ID" value="NZ_CP097298.1"/>
</dbReference>
<dbReference type="InterPro" id="IPR045599">
    <property type="entry name" value="DUF6456"/>
</dbReference>
<keyword evidence="4" id="KW-1185">Reference proteome</keyword>
<evidence type="ECO:0000313" key="3">
    <source>
        <dbReference type="EMBL" id="URI15780.1"/>
    </source>
</evidence>